<dbReference type="PANTHER" id="PTHR24096:SF149">
    <property type="entry name" value="AMP-BINDING DOMAIN-CONTAINING PROTEIN-RELATED"/>
    <property type="match status" value="1"/>
</dbReference>
<dbReference type="PROSITE" id="PS00455">
    <property type="entry name" value="AMP_BINDING"/>
    <property type="match status" value="1"/>
</dbReference>
<dbReference type="SUPFAM" id="SSF56801">
    <property type="entry name" value="Acetyl-CoA synthetase-like"/>
    <property type="match status" value="1"/>
</dbReference>
<organism evidence="5 6">
    <name type="scientific">Sphaerobolus stellatus (strain SS14)</name>
    <dbReference type="NCBI Taxonomy" id="990650"/>
    <lineage>
        <taxon>Eukaryota</taxon>
        <taxon>Fungi</taxon>
        <taxon>Dikarya</taxon>
        <taxon>Basidiomycota</taxon>
        <taxon>Agaricomycotina</taxon>
        <taxon>Agaricomycetes</taxon>
        <taxon>Phallomycetidae</taxon>
        <taxon>Geastrales</taxon>
        <taxon>Sphaerobolaceae</taxon>
        <taxon>Sphaerobolus</taxon>
    </lineage>
</organism>
<dbReference type="PANTHER" id="PTHR24096">
    <property type="entry name" value="LONG-CHAIN-FATTY-ACID--COA LIGASE"/>
    <property type="match status" value="1"/>
</dbReference>
<dbReference type="Pfam" id="PF13193">
    <property type="entry name" value="AMP-binding_C"/>
    <property type="match status" value="1"/>
</dbReference>
<dbReference type="Gene3D" id="3.40.50.980">
    <property type="match status" value="2"/>
</dbReference>
<dbReference type="Pfam" id="PF00501">
    <property type="entry name" value="AMP-binding"/>
    <property type="match status" value="1"/>
</dbReference>
<evidence type="ECO:0000313" key="5">
    <source>
        <dbReference type="EMBL" id="KIJ26178.1"/>
    </source>
</evidence>
<dbReference type="Gene3D" id="3.30.300.30">
    <property type="match status" value="1"/>
</dbReference>
<dbReference type="InterPro" id="IPR045851">
    <property type="entry name" value="AMP-bd_C_sf"/>
</dbReference>
<feature type="domain" description="AMP-dependent synthetase/ligase" evidence="3">
    <location>
        <begin position="71"/>
        <end position="415"/>
    </location>
</feature>
<keyword evidence="2" id="KW-0436">Ligase</keyword>
<comment type="similarity">
    <text evidence="1">Belongs to the ATP-dependent AMP-binding enzyme family.</text>
</comment>
<dbReference type="AlphaFoldDB" id="A0A0C9TAN6"/>
<evidence type="ECO:0000259" key="4">
    <source>
        <dbReference type="Pfam" id="PF13193"/>
    </source>
</evidence>
<proteinExistence type="inferred from homology"/>
<dbReference type="Gene3D" id="2.30.38.10">
    <property type="entry name" value="Luciferase, Domain 3"/>
    <property type="match status" value="1"/>
</dbReference>
<dbReference type="OrthoDB" id="1898221at2759"/>
<dbReference type="InterPro" id="IPR020845">
    <property type="entry name" value="AMP-binding_CS"/>
</dbReference>
<dbReference type="InterPro" id="IPR000873">
    <property type="entry name" value="AMP-dep_synth/lig_dom"/>
</dbReference>
<evidence type="ECO:0000259" key="3">
    <source>
        <dbReference type="Pfam" id="PF00501"/>
    </source>
</evidence>
<evidence type="ECO:0000256" key="2">
    <source>
        <dbReference type="ARBA" id="ARBA00022598"/>
    </source>
</evidence>
<reference evidence="5 6" key="1">
    <citation type="submission" date="2014-06" db="EMBL/GenBank/DDBJ databases">
        <title>Evolutionary Origins and Diversification of the Mycorrhizal Mutualists.</title>
        <authorList>
            <consortium name="DOE Joint Genome Institute"/>
            <consortium name="Mycorrhizal Genomics Consortium"/>
            <person name="Kohler A."/>
            <person name="Kuo A."/>
            <person name="Nagy L.G."/>
            <person name="Floudas D."/>
            <person name="Copeland A."/>
            <person name="Barry K.W."/>
            <person name="Cichocki N."/>
            <person name="Veneault-Fourrey C."/>
            <person name="LaButti K."/>
            <person name="Lindquist E.A."/>
            <person name="Lipzen A."/>
            <person name="Lundell T."/>
            <person name="Morin E."/>
            <person name="Murat C."/>
            <person name="Riley R."/>
            <person name="Ohm R."/>
            <person name="Sun H."/>
            <person name="Tunlid A."/>
            <person name="Henrissat B."/>
            <person name="Grigoriev I.V."/>
            <person name="Hibbett D.S."/>
            <person name="Martin F."/>
        </authorList>
    </citation>
    <scope>NUCLEOTIDE SEQUENCE [LARGE SCALE GENOMIC DNA]</scope>
    <source>
        <strain evidence="5 6">SS14</strain>
    </source>
</reference>
<accession>A0A0C9TAN6</accession>
<name>A0A0C9TAN6_SPHS4</name>
<dbReference type="Proteomes" id="UP000054279">
    <property type="component" value="Unassembled WGS sequence"/>
</dbReference>
<protein>
    <recommendedName>
        <fullName evidence="7">4-coumarate--CoA ligase</fullName>
    </recommendedName>
</protein>
<feature type="domain" description="AMP-binding enzyme C-terminal" evidence="4">
    <location>
        <begin position="466"/>
        <end position="553"/>
    </location>
</feature>
<keyword evidence="6" id="KW-1185">Reference proteome</keyword>
<dbReference type="InterPro" id="IPR025110">
    <property type="entry name" value="AMP-bd_C"/>
</dbReference>
<gene>
    <name evidence="5" type="ORF">M422DRAFT_71965</name>
</gene>
<dbReference type="GO" id="GO:0016405">
    <property type="term" value="F:CoA-ligase activity"/>
    <property type="evidence" value="ECO:0007669"/>
    <property type="project" value="TreeGrafter"/>
</dbReference>
<dbReference type="HOGENOM" id="CLU_000022_59_2_1"/>
<sequence>MYIQSPFPPLPPLPETNCHNLLFRSPEALALEDYVMFIDAITGRKVRRYEFTERIYDSMTALGASRDKGGLGLGRDCMVGILSDNCIEYCTLVHALLGITVPFVLFSSYATSHELKHFLNRSKSTHIFVHADLLEAFLSVAREEDFPFENIFILEGQDKSDLNFRSLDNLIAEVRRNQLPKEPVRAAGKDTLAYLVFSSGTSGLPKAVMISHGNLLASLFQAVVIGMEIVKVKPPLPDFHPVTLGFLPFYHTYGLHTACIRVPLTPSTVVILPRWNLDLALTSIPRYRVSVFLTIPSVIHALVSSPKFSQTDLSSIVVISSGAAYLPPSLQRKLEKIVKPTSFGDGYGMSEATISLIGRPPEGLLAGKIEYVSTAIGILIPGVDALILRPDGTHCLPDEPGELYVKGANVALGYWNDPQSTKSTFLQHGWLKTGDRFRVSAKGTFYFEDRAKDTLKVSGLQVSPAEIEAAILAEPSDIVSDVAVSGVNLPTARTSDDKAPRAWIVLTDKGKELGEEQVKTSVADWVKKCLSKYKWLRGGIEVVDEIPKNPTGKVLRRVLVDRYEAATSSSKL</sequence>
<evidence type="ECO:0000256" key="1">
    <source>
        <dbReference type="ARBA" id="ARBA00006432"/>
    </source>
</evidence>
<evidence type="ECO:0008006" key="7">
    <source>
        <dbReference type="Google" id="ProtNLM"/>
    </source>
</evidence>
<dbReference type="EMBL" id="KN837381">
    <property type="protein sequence ID" value="KIJ26178.1"/>
    <property type="molecule type" value="Genomic_DNA"/>
</dbReference>
<evidence type="ECO:0000313" key="6">
    <source>
        <dbReference type="Proteomes" id="UP000054279"/>
    </source>
</evidence>